<gene>
    <name evidence="1" type="ORF">HGRIS_002202</name>
</gene>
<dbReference type="EMBL" id="JASNQZ010000006">
    <property type="protein sequence ID" value="KAL0956029.1"/>
    <property type="molecule type" value="Genomic_DNA"/>
</dbReference>
<evidence type="ECO:0000313" key="1">
    <source>
        <dbReference type="EMBL" id="KAL0956029.1"/>
    </source>
</evidence>
<proteinExistence type="predicted"/>
<accession>A0ABR3JJT0</accession>
<protein>
    <submittedName>
        <fullName evidence="1">Uncharacterized protein</fullName>
    </submittedName>
</protein>
<sequence>MTALHLKDRWDEYKHVSQNDDEEGRVMLTSPTGPPPYASEEHRGLLQPEVVEVQLGQRPKRKRGGCCVCCGIDCSLLWKAIGIVLLILTVWNAFKLVRWALTPAATGLETMPTYSTSLGCLAAPYIYNSSKLTLSARIGANDAGHAFDTRGGAVGTITLAQGRADAKDVVYEMTIRTDDRSLLDNIQFSYPPVEADGSVLNSRLVMATPGIPPGSKSCLRYDIKIFVPPTLKKLHIAPHTVSHVQFDAEARLNLDIVYVTLYATNPNNIILPHADIVAGKMSLEVFRGWIVGEVALSNTTNINTQRGDGVMNVKVIPTAPKNEDDPEVAQLHTTTGAGRTDLFYNTPKEQQHRPIRSTHISSRNADMYFTYKDAGFNGLVELDARSFTTSGLRPFAPREGDVGLRESWTHSYGDQNGGDRLSVSTRGWAGLYF</sequence>
<evidence type="ECO:0000313" key="2">
    <source>
        <dbReference type="Proteomes" id="UP001556367"/>
    </source>
</evidence>
<dbReference type="Proteomes" id="UP001556367">
    <property type="component" value="Unassembled WGS sequence"/>
</dbReference>
<reference evidence="2" key="1">
    <citation type="submission" date="2024-06" db="EMBL/GenBank/DDBJ databases">
        <title>Multi-omics analyses provide insights into the biosynthesis of the anticancer antibiotic pleurotin in Hohenbuehelia grisea.</title>
        <authorList>
            <person name="Weaver J.A."/>
            <person name="Alberti F."/>
        </authorList>
    </citation>
    <scope>NUCLEOTIDE SEQUENCE [LARGE SCALE GENOMIC DNA]</scope>
    <source>
        <strain evidence="2">T-177</strain>
    </source>
</reference>
<keyword evidence="2" id="KW-1185">Reference proteome</keyword>
<organism evidence="1 2">
    <name type="scientific">Hohenbuehelia grisea</name>
    <dbReference type="NCBI Taxonomy" id="104357"/>
    <lineage>
        <taxon>Eukaryota</taxon>
        <taxon>Fungi</taxon>
        <taxon>Dikarya</taxon>
        <taxon>Basidiomycota</taxon>
        <taxon>Agaricomycotina</taxon>
        <taxon>Agaricomycetes</taxon>
        <taxon>Agaricomycetidae</taxon>
        <taxon>Agaricales</taxon>
        <taxon>Pleurotineae</taxon>
        <taxon>Pleurotaceae</taxon>
        <taxon>Hohenbuehelia</taxon>
    </lineage>
</organism>
<comment type="caution">
    <text evidence="1">The sequence shown here is derived from an EMBL/GenBank/DDBJ whole genome shotgun (WGS) entry which is preliminary data.</text>
</comment>
<name>A0ABR3JJT0_9AGAR</name>